<dbReference type="EMBL" id="FOHK01000005">
    <property type="protein sequence ID" value="SET17425.1"/>
    <property type="molecule type" value="Genomic_DNA"/>
</dbReference>
<dbReference type="Proteomes" id="UP000199308">
    <property type="component" value="Unassembled WGS sequence"/>
</dbReference>
<dbReference type="InterPro" id="IPR021432">
    <property type="entry name" value="DUF3081"/>
</dbReference>
<dbReference type="AlphaFoldDB" id="A0A1I0CEE1"/>
<name>A0A1I0CEE1_THASX</name>
<accession>A0A1I0CEE1</accession>
<dbReference type="RefSeq" id="WP_093328424.1">
    <property type="nucleotide sequence ID" value="NZ_AP027363.1"/>
</dbReference>
<dbReference type="Pfam" id="PF11280">
    <property type="entry name" value="DUF3081"/>
    <property type="match status" value="1"/>
</dbReference>
<protein>
    <recommendedName>
        <fullName evidence="3">DUF3081 domain-containing protein</fullName>
    </recommendedName>
</protein>
<proteinExistence type="predicted"/>
<gene>
    <name evidence="1" type="ORF">SAMN05660429_01157</name>
</gene>
<dbReference type="OrthoDB" id="5818611at2"/>
<sequence length="84" mass="10017">MQNSFDLKTCLMAYNKIIDYGEKDGEVYRLNGFSAWSDFDGYHCFIQYRTVLLTLMFHGKYALDYELKDDLTQFEKHLVKFVSH</sequence>
<evidence type="ECO:0000313" key="2">
    <source>
        <dbReference type="Proteomes" id="UP000199308"/>
    </source>
</evidence>
<evidence type="ECO:0008006" key="3">
    <source>
        <dbReference type="Google" id="ProtNLM"/>
    </source>
</evidence>
<keyword evidence="2" id="KW-1185">Reference proteome</keyword>
<organism evidence="1 2">
    <name type="scientific">Thalassotalea agarivorans</name>
    <name type="common">Thalassomonas agarivorans</name>
    <dbReference type="NCBI Taxonomy" id="349064"/>
    <lineage>
        <taxon>Bacteria</taxon>
        <taxon>Pseudomonadati</taxon>
        <taxon>Pseudomonadota</taxon>
        <taxon>Gammaproteobacteria</taxon>
        <taxon>Alteromonadales</taxon>
        <taxon>Colwelliaceae</taxon>
        <taxon>Thalassotalea</taxon>
    </lineage>
</organism>
<dbReference type="STRING" id="349064.SAMN05660429_01157"/>
<reference evidence="1 2" key="1">
    <citation type="submission" date="2016-10" db="EMBL/GenBank/DDBJ databases">
        <authorList>
            <person name="de Groot N.N."/>
        </authorList>
    </citation>
    <scope>NUCLEOTIDE SEQUENCE [LARGE SCALE GENOMIC DNA]</scope>
    <source>
        <strain evidence="1 2">DSM 19706</strain>
    </source>
</reference>
<evidence type="ECO:0000313" key="1">
    <source>
        <dbReference type="EMBL" id="SET17425.1"/>
    </source>
</evidence>